<evidence type="ECO:0000313" key="1">
    <source>
        <dbReference type="EMBL" id="EXB57542.1"/>
    </source>
</evidence>
<accession>W9RKS6</accession>
<gene>
    <name evidence="1" type="ORF">L484_022648</name>
</gene>
<keyword evidence="2" id="KW-1185">Reference proteome</keyword>
<proteinExistence type="predicted"/>
<dbReference type="EMBL" id="KE344347">
    <property type="protein sequence ID" value="EXB57542.1"/>
    <property type="molecule type" value="Genomic_DNA"/>
</dbReference>
<reference evidence="2" key="1">
    <citation type="submission" date="2013-01" db="EMBL/GenBank/DDBJ databases">
        <title>Draft Genome Sequence of a Mulberry Tree, Morus notabilis C.K. Schneid.</title>
        <authorList>
            <person name="He N."/>
            <person name="Zhao S."/>
        </authorList>
    </citation>
    <scope>NUCLEOTIDE SEQUENCE</scope>
</reference>
<dbReference type="STRING" id="981085.W9RKS6"/>
<sequence length="52" mass="5712">MLHYAYGAIKKSIKAHFSRAGGEEGVEQVFVDAAHGIGCIDVDVQEGRFLYQ</sequence>
<name>W9RKS6_9ROSA</name>
<protein>
    <submittedName>
        <fullName evidence="1">Uncharacterized protein</fullName>
    </submittedName>
</protein>
<dbReference type="AlphaFoldDB" id="W9RKS6"/>
<dbReference type="Proteomes" id="UP000030645">
    <property type="component" value="Unassembled WGS sequence"/>
</dbReference>
<evidence type="ECO:0000313" key="2">
    <source>
        <dbReference type="Proteomes" id="UP000030645"/>
    </source>
</evidence>
<organism evidence="1 2">
    <name type="scientific">Morus notabilis</name>
    <dbReference type="NCBI Taxonomy" id="981085"/>
    <lineage>
        <taxon>Eukaryota</taxon>
        <taxon>Viridiplantae</taxon>
        <taxon>Streptophyta</taxon>
        <taxon>Embryophyta</taxon>
        <taxon>Tracheophyta</taxon>
        <taxon>Spermatophyta</taxon>
        <taxon>Magnoliopsida</taxon>
        <taxon>eudicotyledons</taxon>
        <taxon>Gunneridae</taxon>
        <taxon>Pentapetalae</taxon>
        <taxon>rosids</taxon>
        <taxon>fabids</taxon>
        <taxon>Rosales</taxon>
        <taxon>Moraceae</taxon>
        <taxon>Moreae</taxon>
        <taxon>Morus</taxon>
    </lineage>
</organism>